<dbReference type="EMBL" id="JBEPLU010000002">
    <property type="protein sequence ID" value="MET3527513.1"/>
    <property type="molecule type" value="Genomic_DNA"/>
</dbReference>
<dbReference type="SUPFAM" id="SSF56935">
    <property type="entry name" value="Porins"/>
    <property type="match status" value="1"/>
</dbReference>
<accession>A0ABV2EKC8</accession>
<dbReference type="Proteomes" id="UP001549110">
    <property type="component" value="Unassembled WGS sequence"/>
</dbReference>
<keyword evidence="2" id="KW-1185">Reference proteome</keyword>
<name>A0ABV2EKC8_9CAUL</name>
<organism evidence="1 2">
    <name type="scientific">Phenylobacterium koreense</name>
    <dbReference type="NCBI Taxonomy" id="266125"/>
    <lineage>
        <taxon>Bacteria</taxon>
        <taxon>Pseudomonadati</taxon>
        <taxon>Pseudomonadota</taxon>
        <taxon>Alphaproteobacteria</taxon>
        <taxon>Caulobacterales</taxon>
        <taxon>Caulobacteraceae</taxon>
        <taxon>Phenylobacterium</taxon>
    </lineage>
</organism>
<evidence type="ECO:0000313" key="1">
    <source>
        <dbReference type="EMBL" id="MET3527513.1"/>
    </source>
</evidence>
<sequence length="246" mass="25842">MISLALNNRYDALRLMAGVSGGVIAAVALGAAQAKAQEATDPVSLSFNLGAATDYAFRGVSQTDTDPQVFGGVDATLGPIGYAGAWASNVDFGDSTDFEYDLYTGVRPSLGPVSLDLGVIYYGYAGQPSGANWDYWEGKIAASIPAGPAILGAAVYYSPEFTGETGHAWYYEANGSVPIPNSKFTVSGAVGRQTIEEAGDYTTWNLGVGYALTDHVGLDVRYVDTDAHDFGQLYDSRVVGGLKLVF</sequence>
<dbReference type="RefSeq" id="WP_354297813.1">
    <property type="nucleotide sequence ID" value="NZ_JBEPLU010000002.1"/>
</dbReference>
<dbReference type="NCBIfam" id="TIGR02001">
    <property type="entry name" value="gcw_chp"/>
    <property type="match status" value="1"/>
</dbReference>
<dbReference type="Pfam" id="PF09694">
    <property type="entry name" value="Gcw_chp"/>
    <property type="match status" value="1"/>
</dbReference>
<protein>
    <submittedName>
        <fullName evidence="1">Uncharacterized protein (TIGR02001 family)</fullName>
    </submittedName>
</protein>
<gene>
    <name evidence="1" type="ORF">ABID41_002631</name>
</gene>
<proteinExistence type="predicted"/>
<evidence type="ECO:0000313" key="2">
    <source>
        <dbReference type="Proteomes" id="UP001549110"/>
    </source>
</evidence>
<reference evidence="1 2" key="1">
    <citation type="submission" date="2024-06" db="EMBL/GenBank/DDBJ databases">
        <title>Genomic Encyclopedia of Type Strains, Phase IV (KMG-IV): sequencing the most valuable type-strain genomes for metagenomic binning, comparative biology and taxonomic classification.</title>
        <authorList>
            <person name="Goeker M."/>
        </authorList>
    </citation>
    <scope>NUCLEOTIDE SEQUENCE [LARGE SCALE GENOMIC DNA]</scope>
    <source>
        <strain evidence="1 2">DSM 17809</strain>
    </source>
</reference>
<comment type="caution">
    <text evidence="1">The sequence shown here is derived from an EMBL/GenBank/DDBJ whole genome shotgun (WGS) entry which is preliminary data.</text>
</comment>
<dbReference type="InterPro" id="IPR010239">
    <property type="entry name" value="CHP02001"/>
</dbReference>